<dbReference type="EMBL" id="CAJOBB010000447">
    <property type="protein sequence ID" value="CAF3681556.1"/>
    <property type="molecule type" value="Genomic_DNA"/>
</dbReference>
<evidence type="ECO:0000313" key="11">
    <source>
        <dbReference type="EMBL" id="CAF1470099.1"/>
    </source>
</evidence>
<feature type="binding site" evidence="7">
    <location>
        <begin position="16"/>
        <end position="21"/>
    </location>
    <ligand>
        <name>GTP</name>
        <dbReference type="ChEBI" id="CHEBI:37565"/>
    </ligand>
</feature>
<gene>
    <name evidence="10" type="ORF">IZO911_LOCUS39548</name>
    <name evidence="11" type="ORF">JYZ213_LOCUS41754</name>
    <name evidence="12" type="ORF">JYZ213_LOCUS41757</name>
    <name evidence="14" type="ORF">KXQ929_LOCUS9710</name>
    <name evidence="13" type="ORF">OKA104_LOCUS10227</name>
    <name evidence="15" type="ORF">OXD698_LOCUS16953</name>
    <name evidence="9" type="ORF">VCS650_LOCUS12766</name>
</gene>
<dbReference type="EMBL" id="CAJNOE010001218">
    <property type="protein sequence ID" value="CAF1401999.1"/>
    <property type="molecule type" value="Genomic_DNA"/>
</dbReference>
<dbReference type="CDD" id="cd01428">
    <property type="entry name" value="ADK"/>
    <property type="match status" value="1"/>
</dbReference>
<sequence>MTTQIARRLVILGAPGSGKGTIASRIIKTYGMPYIVVGDLLRSHIQRKTEESKTIKEHIDKGLLLPDELVLKFVAGELKKIRDKGFLLDGYPRTLNQAKLLDKEMQIDHVVALNVPNDEIVNRLKDRWIHAPSGRIYNLLWNPPKVAGKDDETGEALSQRDDDKPEVIRDRLNTYDKNTNPIAEFYKKKNILQEFHGRESDKIWPEVKKYLDRVLNEPPARKQGA</sequence>
<comment type="caution">
    <text evidence="7">Lacks conserved residue(s) required for the propagation of feature annotation.</text>
</comment>
<dbReference type="Proteomes" id="UP000663844">
    <property type="component" value="Unassembled WGS sequence"/>
</dbReference>
<comment type="function">
    <text evidence="7">Involved in maintaining the homeostasis of cellular nucleotides by catalyzing the interconversion of nucleoside phosphates. Has GTP:AMP phosphotransferase and ITP:AMP phosphotransferase activities.</text>
</comment>
<keyword evidence="2 7" id="KW-0808">Transferase</keyword>
<evidence type="ECO:0000256" key="1">
    <source>
        <dbReference type="ARBA" id="ARBA00004305"/>
    </source>
</evidence>
<evidence type="ECO:0000313" key="16">
    <source>
        <dbReference type="Proteomes" id="UP000663844"/>
    </source>
</evidence>
<feature type="binding site" evidence="7">
    <location>
        <position position="97"/>
    </location>
    <ligand>
        <name>AMP</name>
        <dbReference type="ChEBI" id="CHEBI:456215"/>
    </ligand>
</feature>
<dbReference type="SUPFAM" id="SSF57774">
    <property type="entry name" value="Microbial and mitochondrial ADK, insert 'zinc finger' domain"/>
    <property type="match status" value="1"/>
</dbReference>
<accession>A0A819A2P3</accession>
<evidence type="ECO:0000313" key="15">
    <source>
        <dbReference type="EMBL" id="CAF3777481.1"/>
    </source>
</evidence>
<dbReference type="GO" id="GO:0046033">
    <property type="term" value="P:AMP metabolic process"/>
    <property type="evidence" value="ECO:0007669"/>
    <property type="project" value="UniProtKB-UniRule"/>
</dbReference>
<dbReference type="EMBL" id="CAJNOG010001774">
    <property type="protein sequence ID" value="CAF1470099.1"/>
    <property type="molecule type" value="Genomic_DNA"/>
</dbReference>
<organism evidence="15 16">
    <name type="scientific">Adineta steineri</name>
    <dbReference type="NCBI Taxonomy" id="433720"/>
    <lineage>
        <taxon>Eukaryota</taxon>
        <taxon>Metazoa</taxon>
        <taxon>Spiralia</taxon>
        <taxon>Gnathifera</taxon>
        <taxon>Rotifera</taxon>
        <taxon>Eurotatoria</taxon>
        <taxon>Bdelloidea</taxon>
        <taxon>Adinetida</taxon>
        <taxon>Adinetidae</taxon>
        <taxon>Adineta</taxon>
    </lineage>
</organism>
<dbReference type="Pfam" id="PF00406">
    <property type="entry name" value="ADK"/>
    <property type="match status" value="1"/>
</dbReference>
<dbReference type="GO" id="GO:0046041">
    <property type="term" value="P:ITP metabolic process"/>
    <property type="evidence" value="ECO:0007669"/>
    <property type="project" value="UniProtKB-UniRule"/>
</dbReference>
<dbReference type="HAMAP" id="MF_00235">
    <property type="entry name" value="Adenylate_kinase_Adk"/>
    <property type="match status" value="1"/>
</dbReference>
<comment type="subunit">
    <text evidence="7">Monomer.</text>
</comment>
<evidence type="ECO:0000313" key="10">
    <source>
        <dbReference type="EMBL" id="CAF1401999.1"/>
    </source>
</evidence>
<evidence type="ECO:0000256" key="2">
    <source>
        <dbReference type="ARBA" id="ARBA00022679"/>
    </source>
</evidence>
<keyword evidence="6 7" id="KW-0342">GTP-binding</keyword>
<dbReference type="Proteomes" id="UP000663845">
    <property type="component" value="Unassembled WGS sequence"/>
</dbReference>
<dbReference type="GO" id="GO:0005524">
    <property type="term" value="F:ATP binding"/>
    <property type="evidence" value="ECO:0007669"/>
    <property type="project" value="InterPro"/>
</dbReference>
<dbReference type="EMBL" id="CAJOAY010000449">
    <property type="protein sequence ID" value="CAF3667996.1"/>
    <property type="molecule type" value="Genomic_DNA"/>
</dbReference>
<name>A0A819A2P3_9BILA</name>
<dbReference type="InterPro" id="IPR006259">
    <property type="entry name" value="Adenyl_kin_sub"/>
</dbReference>
<dbReference type="InterPro" id="IPR007862">
    <property type="entry name" value="Adenylate_kinase_lid-dom"/>
</dbReference>
<evidence type="ECO:0000256" key="4">
    <source>
        <dbReference type="ARBA" id="ARBA00022777"/>
    </source>
</evidence>
<reference evidence="15" key="1">
    <citation type="submission" date="2021-02" db="EMBL/GenBank/DDBJ databases">
        <authorList>
            <person name="Nowell W R."/>
        </authorList>
    </citation>
    <scope>NUCLEOTIDE SEQUENCE</scope>
</reference>
<evidence type="ECO:0000256" key="3">
    <source>
        <dbReference type="ARBA" id="ARBA00022741"/>
    </source>
</evidence>
<keyword evidence="3 7" id="KW-0547">Nucleotide-binding</keyword>
<feature type="binding site" evidence="7">
    <location>
        <position position="127"/>
    </location>
    <ligand>
        <name>GTP</name>
        <dbReference type="ChEBI" id="CHEBI:37565"/>
    </ligand>
</feature>
<dbReference type="AlphaFoldDB" id="A0A819A2P3"/>
<evidence type="ECO:0000313" key="9">
    <source>
        <dbReference type="EMBL" id="CAF0964073.1"/>
    </source>
</evidence>
<dbReference type="Proteomes" id="UP000663868">
    <property type="component" value="Unassembled WGS sequence"/>
</dbReference>
<dbReference type="OrthoDB" id="439792at2759"/>
<dbReference type="GO" id="GO:0004017">
    <property type="term" value="F:AMP kinase activity"/>
    <property type="evidence" value="ECO:0007669"/>
    <property type="project" value="InterPro"/>
</dbReference>
<feature type="binding site" evidence="7">
    <location>
        <position position="200"/>
    </location>
    <ligand>
        <name>GTP</name>
        <dbReference type="ChEBI" id="CHEBI:37565"/>
    </ligand>
</feature>
<comment type="catalytic activity">
    <reaction evidence="7">
        <text>a ribonucleoside 5'-triphosphate + AMP = a ribonucleoside 5'-diphosphate + ADP</text>
        <dbReference type="Rhea" id="RHEA:13749"/>
        <dbReference type="ChEBI" id="CHEBI:57930"/>
        <dbReference type="ChEBI" id="CHEBI:61557"/>
        <dbReference type="ChEBI" id="CHEBI:456215"/>
        <dbReference type="ChEBI" id="CHEBI:456216"/>
        <dbReference type="EC" id="2.7.4.10"/>
    </reaction>
</comment>
<dbReference type="GO" id="GO:0006172">
    <property type="term" value="P:ADP biosynthetic process"/>
    <property type="evidence" value="ECO:0007669"/>
    <property type="project" value="UniProtKB-UniRule"/>
</dbReference>
<dbReference type="Proteomes" id="UP000663891">
    <property type="component" value="Unassembled WGS sequence"/>
</dbReference>
<dbReference type="PRINTS" id="PR00094">
    <property type="entry name" value="ADENYLTKNASE"/>
</dbReference>
<evidence type="ECO:0000256" key="7">
    <source>
        <dbReference type="HAMAP-Rule" id="MF_03169"/>
    </source>
</evidence>
<comment type="domain">
    <text evidence="7">Consists of three domains, a large central CORE domain and two small peripheral domains, NMPbind and LID, which undergo movements during catalysis. The LID domain closes over the site of phosphoryl transfer upon GTP binding. Assembling and dissambling the active center during each catalytic cycle provides an effective means to prevent GTP hydrolysis.</text>
</comment>
<dbReference type="InterPro" id="IPR033690">
    <property type="entry name" value="Adenylat_kinase_CS"/>
</dbReference>
<dbReference type="Gene3D" id="3.40.50.300">
    <property type="entry name" value="P-loop containing nucleotide triphosphate hydrolases"/>
    <property type="match status" value="1"/>
</dbReference>
<proteinExistence type="inferred from homology"/>
<dbReference type="GO" id="GO:0046899">
    <property type="term" value="F:nucleoside triphosphate adenylate kinase activity"/>
    <property type="evidence" value="ECO:0007669"/>
    <property type="project" value="UniProtKB-UniRule"/>
</dbReference>
<dbReference type="GO" id="GO:0005759">
    <property type="term" value="C:mitochondrial matrix"/>
    <property type="evidence" value="ECO:0007669"/>
    <property type="project" value="UniProtKB-SubCell"/>
</dbReference>
<dbReference type="InterPro" id="IPR036193">
    <property type="entry name" value="ADK_active_lid_dom_sf"/>
</dbReference>
<dbReference type="SUPFAM" id="SSF52540">
    <property type="entry name" value="P-loop containing nucleoside triphosphate hydrolases"/>
    <property type="match status" value="1"/>
</dbReference>
<dbReference type="NCBIfam" id="TIGR01351">
    <property type="entry name" value="adk"/>
    <property type="match status" value="1"/>
</dbReference>
<dbReference type="InterPro" id="IPR000850">
    <property type="entry name" value="Adenylat/UMP-CMP_kin"/>
</dbReference>
<keyword evidence="4 7" id="KW-0418">Kinase</keyword>
<dbReference type="Proteomes" id="UP000663881">
    <property type="component" value="Unassembled WGS sequence"/>
</dbReference>
<feature type="region of interest" description="LID" evidence="7">
    <location>
        <begin position="126"/>
        <end position="163"/>
    </location>
</feature>
<evidence type="ECO:0000313" key="13">
    <source>
        <dbReference type="EMBL" id="CAF3667996.1"/>
    </source>
</evidence>
<dbReference type="PROSITE" id="PS00113">
    <property type="entry name" value="ADENYLATE_KINASE"/>
    <property type="match status" value="1"/>
</dbReference>
<comment type="similarity">
    <text evidence="7">Belongs to the adenylate kinase family. AK3 subfamily.</text>
</comment>
<evidence type="ECO:0000256" key="5">
    <source>
        <dbReference type="ARBA" id="ARBA00023128"/>
    </source>
</evidence>
<feature type="binding site" evidence="7">
    <location>
        <position position="42"/>
    </location>
    <ligand>
        <name>AMP</name>
        <dbReference type="ChEBI" id="CHEBI:456215"/>
    </ligand>
</feature>
<feature type="binding site" evidence="7">
    <location>
        <position position="160"/>
    </location>
    <ligand>
        <name>AMP</name>
        <dbReference type="ChEBI" id="CHEBI:456215"/>
    </ligand>
</feature>
<dbReference type="InterPro" id="IPR027417">
    <property type="entry name" value="P-loop_NTPase"/>
</dbReference>
<feature type="binding site" evidence="7">
    <location>
        <position position="171"/>
    </location>
    <ligand>
        <name>AMP</name>
        <dbReference type="ChEBI" id="CHEBI:456215"/>
    </ligand>
</feature>
<feature type="binding site" evidence="7">
    <location>
        <begin position="63"/>
        <end position="65"/>
    </location>
    <ligand>
        <name>AMP</name>
        <dbReference type="ChEBI" id="CHEBI:456215"/>
    </ligand>
</feature>
<evidence type="ECO:0000313" key="12">
    <source>
        <dbReference type="EMBL" id="CAF1470134.1"/>
    </source>
</evidence>
<dbReference type="EMBL" id="CAJNON010000100">
    <property type="protein sequence ID" value="CAF0964073.1"/>
    <property type="molecule type" value="Genomic_DNA"/>
</dbReference>
<comment type="caution">
    <text evidence="15">The sequence shown here is derived from an EMBL/GenBank/DDBJ whole genome shotgun (WGS) entry which is preliminary data.</text>
</comment>
<evidence type="ECO:0000256" key="6">
    <source>
        <dbReference type="ARBA" id="ARBA00023134"/>
    </source>
</evidence>
<evidence type="ECO:0000313" key="14">
    <source>
        <dbReference type="EMBL" id="CAF3681556.1"/>
    </source>
</evidence>
<feature type="domain" description="Adenylate kinase active site lid" evidence="8">
    <location>
        <begin position="127"/>
        <end position="162"/>
    </location>
</feature>
<feature type="region of interest" description="NMPbind" evidence="7">
    <location>
        <begin position="36"/>
        <end position="65"/>
    </location>
</feature>
<feature type="binding site" evidence="7">
    <location>
        <begin position="136"/>
        <end position="137"/>
    </location>
    <ligand>
        <name>GTP</name>
        <dbReference type="ChEBI" id="CHEBI:37565"/>
    </ligand>
</feature>
<dbReference type="GO" id="GO:0005525">
    <property type="term" value="F:GTP binding"/>
    <property type="evidence" value="ECO:0007669"/>
    <property type="project" value="UniProtKB-KW"/>
</dbReference>
<comment type="subcellular location">
    <subcellularLocation>
        <location evidence="1 7">Mitochondrion matrix</location>
    </subcellularLocation>
</comment>
<protein>
    <recommendedName>
        <fullName evidence="7">GTP:AMP phosphotransferase, mitochondrial</fullName>
        <ecNumber evidence="7">2.7.4.10</ecNumber>
    </recommendedName>
    <alternativeName>
        <fullName evidence="7">Adenylate kinase 3</fullName>
        <shortName evidence="7">AK 3</shortName>
    </alternativeName>
</protein>
<dbReference type="FunFam" id="3.40.50.300:FF:000106">
    <property type="entry name" value="Adenylate kinase mitochondrial"/>
    <property type="match status" value="1"/>
</dbReference>
<keyword evidence="5 7" id="KW-0496">Mitochondrion</keyword>
<dbReference type="Proteomes" id="UP000663860">
    <property type="component" value="Unassembled WGS sequence"/>
</dbReference>
<dbReference type="InterPro" id="IPR028586">
    <property type="entry name" value="AK3/Ak4_mitochondrial"/>
</dbReference>
<dbReference type="Pfam" id="PF05191">
    <property type="entry name" value="ADK_lid"/>
    <property type="match status" value="1"/>
</dbReference>
<dbReference type="GO" id="GO:0046039">
    <property type="term" value="P:GTP metabolic process"/>
    <property type="evidence" value="ECO:0007669"/>
    <property type="project" value="UniProtKB-UniRule"/>
</dbReference>
<dbReference type="HAMAP" id="MF_03169">
    <property type="entry name" value="Adenylate_kinase_AK3"/>
    <property type="match status" value="1"/>
</dbReference>
<dbReference type="EMBL" id="CAJOAZ010001185">
    <property type="protein sequence ID" value="CAF3777481.1"/>
    <property type="molecule type" value="Genomic_DNA"/>
</dbReference>
<evidence type="ECO:0000259" key="8">
    <source>
        <dbReference type="Pfam" id="PF05191"/>
    </source>
</evidence>
<dbReference type="EC" id="2.7.4.10" evidence="7"/>
<dbReference type="PANTHER" id="PTHR23359">
    <property type="entry name" value="NUCLEOTIDE KINASE"/>
    <property type="match status" value="1"/>
</dbReference>
<dbReference type="EMBL" id="CAJNOG010001774">
    <property type="protein sequence ID" value="CAF1470134.1"/>
    <property type="molecule type" value="Genomic_DNA"/>
</dbReference>